<dbReference type="PIRSF" id="PIRSF006648">
    <property type="entry name" value="DrrB"/>
    <property type="match status" value="1"/>
</dbReference>
<dbReference type="PROSITE" id="PS51012">
    <property type="entry name" value="ABC_TM2"/>
    <property type="match status" value="1"/>
</dbReference>
<dbReference type="InterPro" id="IPR000412">
    <property type="entry name" value="ABC_2_transport"/>
</dbReference>
<feature type="transmembrane region" description="Helical" evidence="5">
    <location>
        <begin position="96"/>
        <end position="119"/>
    </location>
</feature>
<dbReference type="Pfam" id="PF01061">
    <property type="entry name" value="ABC2_membrane"/>
    <property type="match status" value="1"/>
</dbReference>
<dbReference type="PANTHER" id="PTHR43229">
    <property type="entry name" value="NODULATION PROTEIN J"/>
    <property type="match status" value="1"/>
</dbReference>
<dbReference type="PRINTS" id="PR00164">
    <property type="entry name" value="ABC2TRNSPORT"/>
</dbReference>
<dbReference type="GO" id="GO:0043190">
    <property type="term" value="C:ATP-binding cassette (ABC) transporter complex"/>
    <property type="evidence" value="ECO:0007669"/>
    <property type="project" value="InterPro"/>
</dbReference>
<evidence type="ECO:0000313" key="8">
    <source>
        <dbReference type="Proteomes" id="UP000295611"/>
    </source>
</evidence>
<feature type="transmembrane region" description="Helical" evidence="5">
    <location>
        <begin position="53"/>
        <end position="75"/>
    </location>
</feature>
<evidence type="ECO:0000256" key="5">
    <source>
        <dbReference type="RuleBase" id="RU361157"/>
    </source>
</evidence>
<comment type="subcellular location">
    <subcellularLocation>
        <location evidence="5">Cell inner membrane</location>
        <topology evidence="5">Multi-pass membrane protein</topology>
    </subcellularLocation>
    <subcellularLocation>
        <location evidence="1">Membrane</location>
        <topology evidence="1">Multi-pass membrane protein</topology>
    </subcellularLocation>
</comment>
<gene>
    <name evidence="7" type="ORF">DFP86_103191</name>
</gene>
<evidence type="ECO:0000259" key="6">
    <source>
        <dbReference type="PROSITE" id="PS51012"/>
    </source>
</evidence>
<feature type="transmembrane region" description="Helical" evidence="5">
    <location>
        <begin position="21"/>
        <end position="41"/>
    </location>
</feature>
<dbReference type="EMBL" id="SNZP01000003">
    <property type="protein sequence ID" value="TDR81538.1"/>
    <property type="molecule type" value="Genomic_DNA"/>
</dbReference>
<keyword evidence="8" id="KW-1185">Reference proteome</keyword>
<evidence type="ECO:0000313" key="7">
    <source>
        <dbReference type="EMBL" id="TDR81538.1"/>
    </source>
</evidence>
<keyword evidence="4 5" id="KW-0472">Membrane</keyword>
<keyword evidence="3 5" id="KW-1133">Transmembrane helix</keyword>
<organism evidence="7 8">
    <name type="scientific">Paludibacterium purpuratum</name>
    <dbReference type="NCBI Taxonomy" id="1144873"/>
    <lineage>
        <taxon>Bacteria</taxon>
        <taxon>Pseudomonadati</taxon>
        <taxon>Pseudomonadota</taxon>
        <taxon>Betaproteobacteria</taxon>
        <taxon>Neisseriales</taxon>
        <taxon>Chromobacteriaceae</taxon>
        <taxon>Paludibacterium</taxon>
    </lineage>
</organism>
<sequence length="246" mass="26767">MSCLCIVRMDILRFLQSPWRIVLTLVQPLLYLFIFGAALQSGTYAEMAGYQSYLYPGILCMIIMFSAVSAAISLVHDREAGFLRALLVSRASRWEIALGKIMSGTAQALLQSLLVLPFGPLLGVGITPPTLMMLLIEMLLIAMTFSAIGLMVALPFRSVLVFPVMSNLVLLPMFFLSGALYPIDLAPRWVGALAKLDPATYAVDLLRGRLCSIYLQPALTSSLILTAGLTVASLVVITGFYRAGNR</sequence>
<dbReference type="Proteomes" id="UP000295611">
    <property type="component" value="Unassembled WGS sequence"/>
</dbReference>
<protein>
    <recommendedName>
        <fullName evidence="5">Transport permease protein</fullName>
    </recommendedName>
</protein>
<dbReference type="InterPro" id="IPR051784">
    <property type="entry name" value="Nod_factor_ABC_transporter"/>
</dbReference>
<keyword evidence="5" id="KW-1003">Cell membrane</keyword>
<comment type="caution">
    <text evidence="7">The sequence shown here is derived from an EMBL/GenBank/DDBJ whole genome shotgun (WGS) entry which is preliminary data.</text>
</comment>
<accession>A0A4R7B9M8</accession>
<name>A0A4R7B9M8_9NEIS</name>
<keyword evidence="2 5" id="KW-0812">Transmembrane</keyword>
<keyword evidence="5" id="KW-0813">Transport</keyword>
<evidence type="ECO:0000256" key="1">
    <source>
        <dbReference type="ARBA" id="ARBA00004141"/>
    </source>
</evidence>
<reference evidence="7 8" key="1">
    <citation type="submission" date="2019-03" db="EMBL/GenBank/DDBJ databases">
        <title>Genomic Encyclopedia of Type Strains, Phase III (KMG-III): the genomes of soil and plant-associated and newly described type strains.</title>
        <authorList>
            <person name="Whitman W."/>
        </authorList>
    </citation>
    <scope>NUCLEOTIDE SEQUENCE [LARGE SCALE GENOMIC DNA]</scope>
    <source>
        <strain evidence="7 8">CECT 8976</strain>
    </source>
</reference>
<dbReference type="OrthoDB" id="9255971at2"/>
<dbReference type="GO" id="GO:0140359">
    <property type="term" value="F:ABC-type transporter activity"/>
    <property type="evidence" value="ECO:0007669"/>
    <property type="project" value="InterPro"/>
</dbReference>
<evidence type="ECO:0000256" key="3">
    <source>
        <dbReference type="ARBA" id="ARBA00022989"/>
    </source>
</evidence>
<feature type="transmembrane region" description="Helical" evidence="5">
    <location>
        <begin position="222"/>
        <end position="241"/>
    </location>
</feature>
<feature type="transmembrane region" description="Helical" evidence="5">
    <location>
        <begin position="160"/>
        <end position="183"/>
    </location>
</feature>
<feature type="domain" description="ABC transmembrane type-2" evidence="6">
    <location>
        <begin position="19"/>
        <end position="244"/>
    </location>
</feature>
<evidence type="ECO:0000256" key="4">
    <source>
        <dbReference type="ARBA" id="ARBA00023136"/>
    </source>
</evidence>
<proteinExistence type="inferred from homology"/>
<dbReference type="InterPro" id="IPR013525">
    <property type="entry name" value="ABC2_TM"/>
</dbReference>
<comment type="similarity">
    <text evidence="5">Belongs to the ABC-2 integral membrane protein family.</text>
</comment>
<evidence type="ECO:0000256" key="2">
    <source>
        <dbReference type="ARBA" id="ARBA00022692"/>
    </source>
</evidence>
<dbReference type="InterPro" id="IPR047817">
    <property type="entry name" value="ABC2_TM_bact-type"/>
</dbReference>
<feature type="transmembrane region" description="Helical" evidence="5">
    <location>
        <begin position="131"/>
        <end position="153"/>
    </location>
</feature>
<dbReference type="AlphaFoldDB" id="A0A4R7B9M8"/>
<dbReference type="PANTHER" id="PTHR43229:SF2">
    <property type="entry name" value="NODULATION PROTEIN J"/>
    <property type="match status" value="1"/>
</dbReference>